<dbReference type="GO" id="GO:0005886">
    <property type="term" value="C:plasma membrane"/>
    <property type="evidence" value="ECO:0007669"/>
    <property type="project" value="TreeGrafter"/>
</dbReference>
<evidence type="ECO:0000313" key="8">
    <source>
        <dbReference type="Ensembl" id="ENSCSAP00000016198.1"/>
    </source>
</evidence>
<feature type="transmembrane region" description="Helical" evidence="6">
    <location>
        <begin position="518"/>
        <end position="542"/>
    </location>
</feature>
<dbReference type="PROSITE" id="PS50835">
    <property type="entry name" value="IG_LIKE"/>
    <property type="match status" value="3"/>
</dbReference>
<dbReference type="SMART" id="SM00409">
    <property type="entry name" value="IG"/>
    <property type="match status" value="4"/>
</dbReference>
<feature type="compositionally biased region" description="Basic and acidic residues" evidence="5">
    <location>
        <begin position="646"/>
        <end position="659"/>
    </location>
</feature>
<evidence type="ECO:0000256" key="5">
    <source>
        <dbReference type="SAM" id="MobiDB-lite"/>
    </source>
</evidence>
<dbReference type="InterPro" id="IPR007110">
    <property type="entry name" value="Ig-like_dom"/>
</dbReference>
<feature type="domain" description="Ig-like" evidence="7">
    <location>
        <begin position="271"/>
        <end position="360"/>
    </location>
</feature>
<organism evidence="8 9">
    <name type="scientific">Chlorocebus sabaeus</name>
    <name type="common">Green monkey</name>
    <name type="synonym">Simia sabaea</name>
    <dbReference type="NCBI Taxonomy" id="60711"/>
    <lineage>
        <taxon>Eukaryota</taxon>
        <taxon>Metazoa</taxon>
        <taxon>Chordata</taxon>
        <taxon>Craniata</taxon>
        <taxon>Vertebrata</taxon>
        <taxon>Euteleostomi</taxon>
        <taxon>Mammalia</taxon>
        <taxon>Eutheria</taxon>
        <taxon>Euarchontoglires</taxon>
        <taxon>Primates</taxon>
        <taxon>Haplorrhini</taxon>
        <taxon>Catarrhini</taxon>
        <taxon>Cercopithecidae</taxon>
        <taxon>Cercopithecinae</taxon>
        <taxon>Chlorocebus</taxon>
    </lineage>
</organism>
<dbReference type="Pfam" id="PF00047">
    <property type="entry name" value="ig"/>
    <property type="match status" value="1"/>
</dbReference>
<evidence type="ECO:0000256" key="3">
    <source>
        <dbReference type="ARBA" id="ARBA00023157"/>
    </source>
</evidence>
<keyword evidence="1" id="KW-0732">Signal</keyword>
<evidence type="ECO:0000256" key="4">
    <source>
        <dbReference type="ARBA" id="ARBA00023319"/>
    </source>
</evidence>
<evidence type="ECO:0000256" key="2">
    <source>
        <dbReference type="ARBA" id="ARBA00022737"/>
    </source>
</evidence>
<dbReference type="PANTHER" id="PTHR11738">
    <property type="entry name" value="MHC CLASS I NK CELL RECEPTOR"/>
    <property type="match status" value="1"/>
</dbReference>
<dbReference type="InterPro" id="IPR013783">
    <property type="entry name" value="Ig-like_fold"/>
</dbReference>
<feature type="domain" description="Ig-like" evidence="7">
    <location>
        <begin position="72"/>
        <end position="143"/>
    </location>
</feature>
<dbReference type="InterPro" id="IPR050412">
    <property type="entry name" value="Ig-like_Receptors_ImmuneReg"/>
</dbReference>
<reference evidence="8" key="3">
    <citation type="submission" date="2025-09" db="UniProtKB">
        <authorList>
            <consortium name="Ensembl"/>
        </authorList>
    </citation>
    <scope>IDENTIFICATION</scope>
</reference>
<dbReference type="Gene3D" id="2.60.40.10">
    <property type="entry name" value="Immunoglobulins"/>
    <property type="match status" value="4"/>
</dbReference>
<feature type="domain" description="Ig-like" evidence="7">
    <location>
        <begin position="369"/>
        <end position="454"/>
    </location>
</feature>
<keyword evidence="4" id="KW-0393">Immunoglobulin domain</keyword>
<sequence>MTRRTQPPSVRTGWEGGEAISLCVSLSCQHRGLIHPQSRALGGDAMTPILTVLICLGLSLGLRTRVQAGTLPKPTLWAEPGTVISKGSPVTLRCQGSLQVQEYHLYRGKKPASWVRRIPQELVKKGCFTIVSITLEHAGRYRCIYGSHPAGWSEPSDPLELVVTGAYSKPTLSALPGPVVTSGRSVTLQCDSQVSYDNFFLCKEGEDEHSQCLNSQPRTRGSSQAVFFVGPVSLSRRWSYRCYGYDSRSPYVWSLPSDLLELLVPGVSKKPSLSVQPGPVVAPGEKLTLQCGSDAGYDRFVLYKEWGRDFLQRPGRQPQAGLAQANFPLGPVSRSHGGQYRCYGAHNLSSEWSAPSDPLDILISGHFYDRVSLSAQPGPTVASGENVTLLCQSRGPFHTFLLTKEGAAHPPQNLRSTHKSHMYQAEFSMSPVTSAHAGTYRCYGSHSSDPYLLSHPSDPLELVVSGLSGSPSPPPTGPTPTPAGPEDQPLTPTGSAPKSAPGLSSGAGNKAQGLGRHLGVVTGVLVAFVLLFFLLLLLFLVLRHRRQGKRWTLAQRKADFQHPAGAVEPKPRDRGLQRRSSPAAHTQEENLYTAVKDTQPEDGVELDSQHSPHDEDPQAVTYAQVKHSRPRREMASPPSPLSEEFLDTKDTQAEEDRQMDTQAAASEDPQDVTYAQLQSLTLRREATEPPPSQERAPPVESSIYATLTIH</sequence>
<dbReference type="InterPro" id="IPR036179">
    <property type="entry name" value="Ig-like_dom_sf"/>
</dbReference>
<keyword evidence="6" id="KW-0812">Transmembrane</keyword>
<dbReference type="GO" id="GO:0140105">
    <property type="term" value="P:interleukin-10-mediated signaling pathway"/>
    <property type="evidence" value="ECO:0007669"/>
    <property type="project" value="TreeGrafter"/>
</dbReference>
<dbReference type="SUPFAM" id="SSF48726">
    <property type="entry name" value="Immunoglobulin"/>
    <property type="match status" value="4"/>
</dbReference>
<dbReference type="FunFam" id="2.60.40.10:FF:000049">
    <property type="entry name" value="Leukocyte immunoglobulin-like receptor subfamily B member 1"/>
    <property type="match status" value="4"/>
</dbReference>
<keyword evidence="6" id="KW-0472">Membrane</keyword>
<reference evidence="8 9" key="1">
    <citation type="submission" date="2014-03" db="EMBL/GenBank/DDBJ databases">
        <authorList>
            <person name="Warren W."/>
            <person name="Wilson R.K."/>
        </authorList>
    </citation>
    <scope>NUCLEOTIDE SEQUENCE</scope>
</reference>
<name>A0A0D9S5Q9_CHLSB</name>
<evidence type="ECO:0000256" key="1">
    <source>
        <dbReference type="ARBA" id="ARBA00022729"/>
    </source>
</evidence>
<dbReference type="Proteomes" id="UP000029965">
    <property type="component" value="Chromosome 6"/>
</dbReference>
<dbReference type="GeneTree" id="ENSGT01100000263478"/>
<dbReference type="CDD" id="cd05751">
    <property type="entry name" value="IgC2_D1_LILR_KIR_like"/>
    <property type="match status" value="1"/>
</dbReference>
<dbReference type="Bgee" id="ENSCSAG00000001845">
    <property type="expression patterns" value="Expressed in blood and 2 other cell types or tissues"/>
</dbReference>
<dbReference type="eggNOG" id="ENOG502RYEX">
    <property type="taxonomic scope" value="Eukaryota"/>
</dbReference>
<dbReference type="GO" id="GO:0032396">
    <property type="term" value="F:inhibitory MHC class I receptor activity"/>
    <property type="evidence" value="ECO:0007669"/>
    <property type="project" value="TreeGrafter"/>
</dbReference>
<keyword evidence="2" id="KW-0677">Repeat</keyword>
<dbReference type="GO" id="GO:0002764">
    <property type="term" value="P:immune response-regulating signaling pathway"/>
    <property type="evidence" value="ECO:0007669"/>
    <property type="project" value="TreeGrafter"/>
</dbReference>
<dbReference type="InterPro" id="IPR013151">
    <property type="entry name" value="Immunoglobulin_dom"/>
</dbReference>
<dbReference type="Pfam" id="PF13895">
    <property type="entry name" value="Ig_2"/>
    <property type="match status" value="1"/>
</dbReference>
<reference evidence="8" key="2">
    <citation type="submission" date="2025-08" db="UniProtKB">
        <authorList>
            <consortium name="Ensembl"/>
        </authorList>
    </citation>
    <scope>IDENTIFICATION</scope>
</reference>
<dbReference type="PANTHER" id="PTHR11738:SF86">
    <property type="entry name" value="LEUKOCYTE IMMUNOGLOBULIN-LIKE RECEPTOR SUBFAMILY A MEMBER 2"/>
    <property type="match status" value="1"/>
</dbReference>
<accession>A0A0D9S5Q9</accession>
<keyword evidence="6" id="KW-1133">Transmembrane helix</keyword>
<dbReference type="AlphaFoldDB" id="A0A0D9S5Q9"/>
<dbReference type="OMA" id="HNDSSKW"/>
<feature type="region of interest" description="Disordered" evidence="5">
    <location>
        <begin position="562"/>
        <end position="702"/>
    </location>
</feature>
<dbReference type="Ensembl" id="ENSCSAT00000016697.1">
    <property type="protein sequence ID" value="ENSCSAP00000016198.1"/>
    <property type="gene ID" value="ENSCSAG00000001845.1"/>
</dbReference>
<dbReference type="STRING" id="60711.ENSCSAP00000016198"/>
<evidence type="ECO:0000259" key="7">
    <source>
        <dbReference type="PROSITE" id="PS50835"/>
    </source>
</evidence>
<keyword evidence="9" id="KW-1185">Reference proteome</keyword>
<dbReference type="InterPro" id="IPR003598">
    <property type="entry name" value="Ig_sub2"/>
</dbReference>
<proteinExistence type="predicted"/>
<dbReference type="InterPro" id="IPR003599">
    <property type="entry name" value="Ig_sub"/>
</dbReference>
<feature type="compositionally biased region" description="Basic and acidic residues" evidence="5">
    <location>
        <begin position="607"/>
        <end position="616"/>
    </location>
</feature>
<dbReference type="EMBL" id="AQIB01135315">
    <property type="status" value="NOT_ANNOTATED_CDS"/>
    <property type="molecule type" value="Genomic_DNA"/>
</dbReference>
<dbReference type="SMART" id="SM00408">
    <property type="entry name" value="IGc2"/>
    <property type="match status" value="3"/>
</dbReference>
<feature type="compositionally biased region" description="Pro residues" evidence="5">
    <location>
        <begin position="471"/>
        <end position="483"/>
    </location>
</feature>
<keyword evidence="3" id="KW-1015">Disulfide bond</keyword>
<protein>
    <recommendedName>
        <fullName evidence="7">Ig-like domain-containing protein</fullName>
    </recommendedName>
</protein>
<evidence type="ECO:0000256" key="6">
    <source>
        <dbReference type="SAM" id="Phobius"/>
    </source>
</evidence>
<feature type="region of interest" description="Disordered" evidence="5">
    <location>
        <begin position="463"/>
        <end position="510"/>
    </location>
</feature>
<evidence type="ECO:0000313" key="9">
    <source>
        <dbReference type="Proteomes" id="UP000029965"/>
    </source>
</evidence>